<evidence type="ECO:0000313" key="7">
    <source>
        <dbReference type="RefSeq" id="XP_035663214.1"/>
    </source>
</evidence>
<evidence type="ECO:0000313" key="6">
    <source>
        <dbReference type="RefSeq" id="XP_035663213.1"/>
    </source>
</evidence>
<dbReference type="InterPro" id="IPR032394">
    <property type="entry name" value="Anoct_dimer"/>
</dbReference>
<dbReference type="Proteomes" id="UP000001554">
    <property type="component" value="Chromosome 19"/>
</dbReference>
<feature type="domain" description="Anoctamin dimerisation" evidence="2">
    <location>
        <begin position="94"/>
        <end position="141"/>
    </location>
</feature>
<reference evidence="4 5" key="2">
    <citation type="submission" date="2025-04" db="UniProtKB">
        <authorList>
            <consortium name="RefSeq"/>
        </authorList>
    </citation>
    <scope>IDENTIFICATION</scope>
    <source>
        <strain evidence="4 5">S238N-H82</strain>
        <tissue evidence="4 5">Testes</tissue>
    </source>
</reference>
<sequence>MASPVHDPLTSAVEMEERAGLINHTGSPSRSIPSSSPSSTAGLDNLARSPTASSRVGSDEAEVTSEVTSVDASEVFFSAPDLRTPESSGPHGLYMSDGIRRIDYVLSYSITDPNIEAERQRLRNEFEKNLEEEGLELERDWVDPRPVLGRFLHTLGNQSQRSFAKESYQPLPATHAPATIHPPHYQLAPLMPAPNYCLLFRGGIDS</sequence>
<dbReference type="RefSeq" id="XP_035663212.1">
    <property type="nucleotide sequence ID" value="XM_035807319.1"/>
</dbReference>
<name>A0A9J7HPM6_BRAFL</name>
<dbReference type="RefSeq" id="XP_035663211.1">
    <property type="nucleotide sequence ID" value="XM_035807318.1"/>
</dbReference>
<evidence type="ECO:0000259" key="2">
    <source>
        <dbReference type="Pfam" id="PF16178"/>
    </source>
</evidence>
<protein>
    <submittedName>
        <fullName evidence="4 5">Uncharacterized protein LOC118406919</fullName>
    </submittedName>
</protein>
<dbReference type="RefSeq" id="XP_035663214.1">
    <property type="nucleotide sequence ID" value="XM_035807321.1"/>
</dbReference>
<dbReference type="KEGG" id="bfo:118406919"/>
<evidence type="ECO:0000256" key="1">
    <source>
        <dbReference type="SAM" id="MobiDB-lite"/>
    </source>
</evidence>
<evidence type="ECO:0000313" key="4">
    <source>
        <dbReference type="RefSeq" id="XP_035663211.1"/>
    </source>
</evidence>
<gene>
    <name evidence="4 5 6 7" type="primary">LOC118406919</name>
</gene>
<dbReference type="AlphaFoldDB" id="A0A9J7HPM6"/>
<dbReference type="GeneID" id="118406919"/>
<dbReference type="GO" id="GO:0046983">
    <property type="term" value="F:protein dimerization activity"/>
    <property type="evidence" value="ECO:0007669"/>
    <property type="project" value="InterPro"/>
</dbReference>
<proteinExistence type="predicted"/>
<keyword evidence="3" id="KW-1185">Reference proteome</keyword>
<accession>A0A9J7HPM6</accession>
<feature type="region of interest" description="Disordered" evidence="1">
    <location>
        <begin position="1"/>
        <end position="67"/>
    </location>
</feature>
<dbReference type="RefSeq" id="XP_035663213.1">
    <property type="nucleotide sequence ID" value="XM_035807320.1"/>
</dbReference>
<organism evidence="3 6">
    <name type="scientific">Branchiostoma floridae</name>
    <name type="common">Florida lancelet</name>
    <name type="synonym">Amphioxus</name>
    <dbReference type="NCBI Taxonomy" id="7739"/>
    <lineage>
        <taxon>Eukaryota</taxon>
        <taxon>Metazoa</taxon>
        <taxon>Chordata</taxon>
        <taxon>Cephalochordata</taxon>
        <taxon>Leptocardii</taxon>
        <taxon>Amphioxiformes</taxon>
        <taxon>Branchiostomatidae</taxon>
        <taxon>Branchiostoma</taxon>
    </lineage>
</organism>
<dbReference type="Pfam" id="PF16178">
    <property type="entry name" value="Anoct_dimer"/>
    <property type="match status" value="1"/>
</dbReference>
<feature type="compositionally biased region" description="Low complexity" evidence="1">
    <location>
        <begin position="27"/>
        <end position="39"/>
    </location>
</feature>
<evidence type="ECO:0000313" key="5">
    <source>
        <dbReference type="RefSeq" id="XP_035663212.1"/>
    </source>
</evidence>
<reference evidence="3" key="1">
    <citation type="journal article" date="2020" name="Nat. Ecol. Evol.">
        <title>Deeply conserved synteny resolves early events in vertebrate evolution.</title>
        <authorList>
            <person name="Simakov O."/>
            <person name="Marletaz F."/>
            <person name="Yue J.X."/>
            <person name="O'Connell B."/>
            <person name="Jenkins J."/>
            <person name="Brandt A."/>
            <person name="Calef R."/>
            <person name="Tung C.H."/>
            <person name="Huang T.K."/>
            <person name="Schmutz J."/>
            <person name="Satoh N."/>
            <person name="Yu J.K."/>
            <person name="Putnam N.H."/>
            <person name="Green R.E."/>
            <person name="Rokhsar D.S."/>
        </authorList>
    </citation>
    <scope>NUCLEOTIDE SEQUENCE [LARGE SCALE GENOMIC DNA]</scope>
    <source>
        <strain evidence="3">S238N-H82</strain>
    </source>
</reference>
<evidence type="ECO:0000313" key="3">
    <source>
        <dbReference type="Proteomes" id="UP000001554"/>
    </source>
</evidence>